<dbReference type="Pfam" id="PF03575">
    <property type="entry name" value="Peptidase_S51"/>
    <property type="match status" value="1"/>
</dbReference>
<dbReference type="GO" id="GO:0008236">
    <property type="term" value="F:serine-type peptidase activity"/>
    <property type="evidence" value="ECO:0007669"/>
    <property type="project" value="UniProtKB-KW"/>
</dbReference>
<protein>
    <recommendedName>
        <fullName evidence="7">Peptidase S51</fullName>
    </recommendedName>
</protein>
<dbReference type="InterPro" id="IPR005320">
    <property type="entry name" value="Peptidase_S51"/>
</dbReference>
<name>A0A1F5WQV8_9BACT</name>
<keyword evidence="2" id="KW-0645">Protease</keyword>
<dbReference type="GO" id="GO:0006508">
    <property type="term" value="P:proteolysis"/>
    <property type="evidence" value="ECO:0007669"/>
    <property type="project" value="UniProtKB-KW"/>
</dbReference>
<evidence type="ECO:0000256" key="2">
    <source>
        <dbReference type="ARBA" id="ARBA00022670"/>
    </source>
</evidence>
<keyword evidence="3" id="KW-0378">Hydrolase</keyword>
<evidence type="ECO:0008006" key="7">
    <source>
        <dbReference type="Google" id="ProtNLM"/>
    </source>
</evidence>
<dbReference type="SUPFAM" id="SSF52317">
    <property type="entry name" value="Class I glutamine amidotransferase-like"/>
    <property type="match status" value="1"/>
</dbReference>
<evidence type="ECO:0000256" key="4">
    <source>
        <dbReference type="ARBA" id="ARBA00022825"/>
    </source>
</evidence>
<evidence type="ECO:0000313" key="6">
    <source>
        <dbReference type="Proteomes" id="UP000177723"/>
    </source>
</evidence>
<organism evidence="5 6">
    <name type="scientific">Candidatus Giovannonibacteria bacterium RIFCSPHIGHO2_12_FULL_43_15</name>
    <dbReference type="NCBI Taxonomy" id="1798341"/>
    <lineage>
        <taxon>Bacteria</taxon>
        <taxon>Candidatus Giovannoniibacteriota</taxon>
    </lineage>
</organism>
<reference evidence="5 6" key="1">
    <citation type="journal article" date="2016" name="Nat. Commun.">
        <title>Thousands of microbial genomes shed light on interconnected biogeochemical processes in an aquifer system.</title>
        <authorList>
            <person name="Anantharaman K."/>
            <person name="Brown C.T."/>
            <person name="Hug L.A."/>
            <person name="Sharon I."/>
            <person name="Castelle C.J."/>
            <person name="Probst A.J."/>
            <person name="Thomas B.C."/>
            <person name="Singh A."/>
            <person name="Wilkins M.J."/>
            <person name="Karaoz U."/>
            <person name="Brodie E.L."/>
            <person name="Williams K.H."/>
            <person name="Hubbard S.S."/>
            <person name="Banfield J.F."/>
        </authorList>
    </citation>
    <scope>NUCLEOTIDE SEQUENCE [LARGE SCALE GENOMIC DNA]</scope>
</reference>
<gene>
    <name evidence="5" type="ORF">A3F23_03260</name>
</gene>
<dbReference type="Gene3D" id="3.40.50.880">
    <property type="match status" value="1"/>
</dbReference>
<dbReference type="EMBL" id="MFHT01000007">
    <property type="protein sequence ID" value="OGF77984.1"/>
    <property type="molecule type" value="Genomic_DNA"/>
</dbReference>
<evidence type="ECO:0000313" key="5">
    <source>
        <dbReference type="EMBL" id="OGF77984.1"/>
    </source>
</evidence>
<dbReference type="PANTHER" id="PTHR20842">
    <property type="entry name" value="PROTEASE S51 ALPHA-ASPARTYL DIPEPTIDASE"/>
    <property type="match status" value="1"/>
</dbReference>
<dbReference type="AlphaFoldDB" id="A0A1F5WQV8"/>
<keyword evidence="4" id="KW-0720">Serine protease</keyword>
<evidence type="ECO:0000256" key="1">
    <source>
        <dbReference type="ARBA" id="ARBA00006534"/>
    </source>
</evidence>
<evidence type="ECO:0000256" key="3">
    <source>
        <dbReference type="ARBA" id="ARBA00022801"/>
    </source>
</evidence>
<accession>A0A1F5WQV8</accession>
<dbReference type="PANTHER" id="PTHR20842:SF0">
    <property type="entry name" value="ALPHA-ASPARTYL DIPEPTIDASE"/>
    <property type="match status" value="1"/>
</dbReference>
<comment type="caution">
    <text evidence="5">The sequence shown here is derived from an EMBL/GenBank/DDBJ whole genome shotgun (WGS) entry which is preliminary data.</text>
</comment>
<dbReference type="Proteomes" id="UP000177723">
    <property type="component" value="Unassembled WGS sequence"/>
</dbReference>
<comment type="similarity">
    <text evidence="1">Belongs to the peptidase S51 family.</text>
</comment>
<dbReference type="InterPro" id="IPR029062">
    <property type="entry name" value="Class_I_gatase-like"/>
</dbReference>
<proteinExistence type="inferred from homology"/>
<sequence>MKFLLTSGGITNKSIAKALRELVGKKAKDIRIAFIPTAANIANDDGGNKIWLIKDLYNLLKQGYKSIDIVDISALPKENWRGRLEAADVLFFGGGNTFYLRYWLKKSGFWKLLPKLLRTRVYAGISAGSMIASKNLALSQSRRLYYEKRNYCGDGGEDGLGFFDFHFRPHLNSPHFPKVRREFLKKIAKEFTQPVYALDDKSALKISGNKIEIISEGKYLVLNK</sequence>